<dbReference type="RefSeq" id="WP_098754149.1">
    <property type="nucleotide sequence ID" value="NZ_WHPN01000425.1"/>
</dbReference>
<evidence type="ECO:0000313" key="10">
    <source>
        <dbReference type="EMBL" id="KAF4405252.1"/>
    </source>
</evidence>
<comment type="caution">
    <text evidence="10">The sequence shown here is derived from an EMBL/GenBank/DDBJ whole genome shotgun (WGS) entry which is preliminary data.</text>
</comment>
<evidence type="ECO:0000256" key="8">
    <source>
        <dbReference type="SAM" id="Phobius"/>
    </source>
</evidence>
<organism evidence="10 11">
    <name type="scientific">Streptomyces lycii</name>
    <dbReference type="NCBI Taxonomy" id="2654337"/>
    <lineage>
        <taxon>Bacteria</taxon>
        <taxon>Bacillati</taxon>
        <taxon>Actinomycetota</taxon>
        <taxon>Actinomycetes</taxon>
        <taxon>Kitasatosporales</taxon>
        <taxon>Streptomycetaceae</taxon>
        <taxon>Streptomyces</taxon>
    </lineage>
</organism>
<keyword evidence="3" id="KW-0328">Glycosyltransferase</keyword>
<dbReference type="EMBL" id="WHPN01000425">
    <property type="protein sequence ID" value="KAF4405252.1"/>
    <property type="molecule type" value="Genomic_DNA"/>
</dbReference>
<evidence type="ECO:0000256" key="3">
    <source>
        <dbReference type="ARBA" id="ARBA00022676"/>
    </source>
</evidence>
<evidence type="ECO:0000256" key="7">
    <source>
        <dbReference type="ARBA" id="ARBA00023136"/>
    </source>
</evidence>
<evidence type="ECO:0000259" key="9">
    <source>
        <dbReference type="Pfam" id="PF13231"/>
    </source>
</evidence>
<keyword evidence="2" id="KW-1003">Cell membrane</keyword>
<evidence type="ECO:0000256" key="5">
    <source>
        <dbReference type="ARBA" id="ARBA00022692"/>
    </source>
</evidence>
<sequence>MPAERLRPHAVLPFPYEPGGATARSPWPRLLPLLAVLAAATRLPSFLRPLWNPDEGYLAVQARMLAAGGDLYDTVVDRKPPLLPWLYQGAFALFGDDSLWPLRALAVSAQLATAVLLASLARRRWGDRAARTAGVLYLLVSIGLNPEDAQAAGFELFMLPAVVAAVWCADRGRWGTAGLMVAGAALTKQTGGAVLLPVLWLLWRSGGGLPGAARLACGFAVPVGAAALATGPSGFWFWTVAGSAGYAAPGGSGLHVLGRAVVNALLLGGACAGVLAPVAALLRRGVRLRVPDVWLWAFSSAAAVATGLHFFGHYYLQLVPPLVLLGTAALHRLPPRRTRAAVLCSAVSCSVFLGWGLLAPDTELEHARRTAAHAAQRTEPGDRVLFWGIHPEQYWFADRPPATRFLTAGLLTNYSGGRDGGRVGRHRGVPGSWAVLRGELEREPPALIVDDSRGKPYGPPLRPLLRAHRYERAGAVDGAVLYTRPGG</sequence>
<evidence type="ECO:0000256" key="6">
    <source>
        <dbReference type="ARBA" id="ARBA00022989"/>
    </source>
</evidence>
<feature type="transmembrane region" description="Helical" evidence="8">
    <location>
        <begin position="100"/>
        <end position="121"/>
    </location>
</feature>
<evidence type="ECO:0000256" key="2">
    <source>
        <dbReference type="ARBA" id="ARBA00022475"/>
    </source>
</evidence>
<dbReference type="InterPro" id="IPR038731">
    <property type="entry name" value="RgtA/B/C-like"/>
</dbReference>
<dbReference type="PANTHER" id="PTHR33908:SF11">
    <property type="entry name" value="MEMBRANE PROTEIN"/>
    <property type="match status" value="1"/>
</dbReference>
<gene>
    <name evidence="10" type="ORF">GCU69_31315</name>
</gene>
<dbReference type="Proteomes" id="UP000621266">
    <property type="component" value="Unassembled WGS sequence"/>
</dbReference>
<evidence type="ECO:0000256" key="1">
    <source>
        <dbReference type="ARBA" id="ARBA00004651"/>
    </source>
</evidence>
<dbReference type="InterPro" id="IPR050297">
    <property type="entry name" value="LipidA_mod_glycosyltrf_83"/>
</dbReference>
<keyword evidence="4" id="KW-0808">Transferase</keyword>
<dbReference type="PANTHER" id="PTHR33908">
    <property type="entry name" value="MANNOSYLTRANSFERASE YKCB-RELATED"/>
    <property type="match status" value="1"/>
</dbReference>
<reference evidence="10 11" key="1">
    <citation type="submission" date="2019-10" db="EMBL/GenBank/DDBJ databases">
        <title>Streptomyces tenebrisbrunneis sp.nov., an endogenous actinomycete isolated from of Lycium ruthenicum.</title>
        <authorList>
            <person name="Ma L."/>
        </authorList>
    </citation>
    <scope>NUCLEOTIDE SEQUENCE [LARGE SCALE GENOMIC DNA]</scope>
    <source>
        <strain evidence="10 11">TRM 66187</strain>
    </source>
</reference>
<accession>A0ABQ7F9A2</accession>
<keyword evidence="7 8" id="KW-0472">Membrane</keyword>
<feature type="transmembrane region" description="Helical" evidence="8">
    <location>
        <begin position="260"/>
        <end position="282"/>
    </location>
</feature>
<keyword evidence="6 8" id="KW-1133">Transmembrane helix</keyword>
<protein>
    <submittedName>
        <fullName evidence="10">Glycosyltransferase</fullName>
    </submittedName>
</protein>
<feature type="domain" description="Glycosyltransferase RgtA/B/C/D-like" evidence="9">
    <location>
        <begin position="79"/>
        <end position="203"/>
    </location>
</feature>
<comment type="subcellular location">
    <subcellularLocation>
        <location evidence="1">Cell membrane</location>
        <topology evidence="1">Multi-pass membrane protein</topology>
    </subcellularLocation>
</comment>
<feature type="transmembrane region" description="Helical" evidence="8">
    <location>
        <begin position="294"/>
        <end position="316"/>
    </location>
</feature>
<name>A0ABQ7F9A2_9ACTN</name>
<keyword evidence="5 8" id="KW-0812">Transmembrane</keyword>
<keyword evidence="11" id="KW-1185">Reference proteome</keyword>
<proteinExistence type="predicted"/>
<evidence type="ECO:0000256" key="4">
    <source>
        <dbReference type="ARBA" id="ARBA00022679"/>
    </source>
</evidence>
<dbReference type="Pfam" id="PF13231">
    <property type="entry name" value="PMT_2"/>
    <property type="match status" value="1"/>
</dbReference>
<evidence type="ECO:0000313" key="11">
    <source>
        <dbReference type="Proteomes" id="UP000621266"/>
    </source>
</evidence>